<protein>
    <submittedName>
        <fullName evidence="2">(northern house mosquito) hypothetical protein</fullName>
    </submittedName>
</protein>
<dbReference type="AlphaFoldDB" id="A0A8D8BTM3"/>
<accession>A0A8D8BTM3</accession>
<keyword evidence="1" id="KW-0472">Membrane</keyword>
<keyword evidence="1" id="KW-0812">Transmembrane</keyword>
<evidence type="ECO:0000313" key="2">
    <source>
        <dbReference type="EMBL" id="CAG6480438.1"/>
    </source>
</evidence>
<proteinExistence type="predicted"/>
<keyword evidence="1" id="KW-1133">Transmembrane helix</keyword>
<dbReference type="EMBL" id="HBUE01088584">
    <property type="protein sequence ID" value="CAG6480422.1"/>
    <property type="molecule type" value="Transcribed_RNA"/>
</dbReference>
<name>A0A8D8BTM3_CULPI</name>
<sequence>MIAGRILIAAGGARFFAPKRQLIPDRSNRRTVQINLNIVSTLVAKKAHTSRSKPVFAMATRCLFAADLDLATGKQVCPCVQTPGQSPRGLFAFHVVAVTRLFFSLYCVVYSENTTKRYKTLLLALPFFTFGSFVFFSTRNNNQIGKLHLVVTRTLHFSLHATIHGKLHAIFFSLSPVHF</sequence>
<organism evidence="2">
    <name type="scientific">Culex pipiens</name>
    <name type="common">House mosquito</name>
    <dbReference type="NCBI Taxonomy" id="7175"/>
    <lineage>
        <taxon>Eukaryota</taxon>
        <taxon>Metazoa</taxon>
        <taxon>Ecdysozoa</taxon>
        <taxon>Arthropoda</taxon>
        <taxon>Hexapoda</taxon>
        <taxon>Insecta</taxon>
        <taxon>Pterygota</taxon>
        <taxon>Neoptera</taxon>
        <taxon>Endopterygota</taxon>
        <taxon>Diptera</taxon>
        <taxon>Nematocera</taxon>
        <taxon>Culicoidea</taxon>
        <taxon>Culicidae</taxon>
        <taxon>Culicinae</taxon>
        <taxon>Culicini</taxon>
        <taxon>Culex</taxon>
        <taxon>Culex</taxon>
    </lineage>
</organism>
<feature type="transmembrane region" description="Helical" evidence="1">
    <location>
        <begin position="121"/>
        <end position="138"/>
    </location>
</feature>
<dbReference type="EMBL" id="HBUE01088594">
    <property type="protein sequence ID" value="CAG6480438.1"/>
    <property type="molecule type" value="Transcribed_RNA"/>
</dbReference>
<reference evidence="2" key="1">
    <citation type="submission" date="2021-05" db="EMBL/GenBank/DDBJ databases">
        <authorList>
            <person name="Alioto T."/>
            <person name="Alioto T."/>
            <person name="Gomez Garrido J."/>
        </authorList>
    </citation>
    <scope>NUCLEOTIDE SEQUENCE</scope>
</reference>
<evidence type="ECO:0000256" key="1">
    <source>
        <dbReference type="SAM" id="Phobius"/>
    </source>
</evidence>
<feature type="transmembrane region" description="Helical" evidence="1">
    <location>
        <begin position="90"/>
        <end position="109"/>
    </location>
</feature>